<evidence type="ECO:0000256" key="8">
    <source>
        <dbReference type="SAM" id="MobiDB-lite"/>
    </source>
</evidence>
<feature type="compositionally biased region" description="Basic and acidic residues" evidence="8">
    <location>
        <begin position="289"/>
        <end position="422"/>
    </location>
</feature>
<dbReference type="AlphaFoldDB" id="A0A835YBN8"/>
<dbReference type="Pfam" id="PF03371">
    <property type="entry name" value="PRP38"/>
    <property type="match status" value="1"/>
</dbReference>
<evidence type="ECO:0000313" key="10">
    <source>
        <dbReference type="Proteomes" id="UP000612055"/>
    </source>
</evidence>
<accession>A0A835YBN8</accession>
<dbReference type="EMBL" id="JAEHOE010000005">
    <property type="protein sequence ID" value="KAG2499980.1"/>
    <property type="molecule type" value="Genomic_DNA"/>
</dbReference>
<evidence type="ECO:0000256" key="1">
    <source>
        <dbReference type="ARBA" id="ARBA00004123"/>
    </source>
</evidence>
<feature type="compositionally biased region" description="Basic and acidic residues" evidence="8">
    <location>
        <begin position="258"/>
        <end position="267"/>
    </location>
</feature>
<dbReference type="InterPro" id="IPR005037">
    <property type="entry name" value="PRP38"/>
</dbReference>
<dbReference type="Proteomes" id="UP000612055">
    <property type="component" value="Unassembled WGS sequence"/>
</dbReference>
<evidence type="ECO:0000256" key="4">
    <source>
        <dbReference type="ARBA" id="ARBA00022728"/>
    </source>
</evidence>
<organism evidence="9 10">
    <name type="scientific">Edaphochlamys debaryana</name>
    <dbReference type="NCBI Taxonomy" id="47281"/>
    <lineage>
        <taxon>Eukaryota</taxon>
        <taxon>Viridiplantae</taxon>
        <taxon>Chlorophyta</taxon>
        <taxon>core chlorophytes</taxon>
        <taxon>Chlorophyceae</taxon>
        <taxon>CS clade</taxon>
        <taxon>Chlamydomonadales</taxon>
        <taxon>Chlamydomonadales incertae sedis</taxon>
        <taxon>Edaphochlamys</taxon>
    </lineage>
</organism>
<comment type="function">
    <text evidence="7">Required for pre-mRNA splicing.</text>
</comment>
<comment type="caution">
    <text evidence="9">The sequence shown here is derived from an EMBL/GenBank/DDBJ whole genome shotgun (WGS) entry which is preliminary data.</text>
</comment>
<evidence type="ECO:0000256" key="5">
    <source>
        <dbReference type="ARBA" id="ARBA00023187"/>
    </source>
</evidence>
<sequence>MEIHGNATTFNLESVLRQNILASDYYRHTCATLQYSDIVDEIYENVDHVEPWMSGNARGPSSAFCLMHRLCAIKLNAQQIKSMLDHRDSPFIRAVGFLYLRYVADPKTLWNWCSPYIKDPEMFSPSGPGQKEVSMGDYLRDLLLSQCGATHRDGSGCGSRTRRPAGMAGGTVRPSTTLCNPPLPSYYFETIFPRIPKPVEDVIKEELKGRGLPTSAKGNGGAGGADRRGADDTGNRRPASVKASLSVAFGQRAPNRAGVREEGRGRDPSAQTATGNAAGRARASASPEPPRDRREPPPPARREEPRRDDRRPESRDRDYDRGAGRGGYDRDRRDTRDTREYDRRDERRDPRDDRDRDRDRGGRGGYGDRDRDRGYDERDRRGGSRDRSRSRSRDRRDVRDARDVFKDGAATRDRRNEDDIRSRYGNGR</sequence>
<dbReference type="GO" id="GO:0000398">
    <property type="term" value="P:mRNA splicing, via spliceosome"/>
    <property type="evidence" value="ECO:0007669"/>
    <property type="project" value="UniProtKB-UniRule"/>
</dbReference>
<dbReference type="PANTHER" id="PTHR23142">
    <property type="entry name" value="PRE-MRNA-SPLICING FACTOR 38A-RELATED"/>
    <property type="match status" value="1"/>
</dbReference>
<evidence type="ECO:0000256" key="3">
    <source>
        <dbReference type="ARBA" id="ARBA00022664"/>
    </source>
</evidence>
<feature type="region of interest" description="Disordered" evidence="8">
    <location>
        <begin position="208"/>
        <end position="428"/>
    </location>
</feature>
<dbReference type="GO" id="GO:0005681">
    <property type="term" value="C:spliceosomal complex"/>
    <property type="evidence" value="ECO:0007669"/>
    <property type="project" value="UniProtKB-KW"/>
</dbReference>
<comment type="subcellular location">
    <subcellularLocation>
        <location evidence="1 7">Nucleus</location>
    </subcellularLocation>
</comment>
<evidence type="ECO:0000256" key="7">
    <source>
        <dbReference type="RuleBase" id="RU367025"/>
    </source>
</evidence>
<protein>
    <recommendedName>
        <fullName evidence="7">Pre-mRNA-splicing factor 38</fullName>
    </recommendedName>
</protein>
<evidence type="ECO:0000256" key="2">
    <source>
        <dbReference type="ARBA" id="ARBA00006164"/>
    </source>
</evidence>
<keyword evidence="6 7" id="KW-0539">Nucleus</keyword>
<keyword evidence="10" id="KW-1185">Reference proteome</keyword>
<gene>
    <name evidence="9" type="ORF">HYH03_002263</name>
</gene>
<dbReference type="OrthoDB" id="3881at2759"/>
<keyword evidence="4 7" id="KW-0747">Spliceosome</keyword>
<keyword evidence="5 7" id="KW-0508">mRNA splicing</keyword>
<feature type="compositionally biased region" description="Basic and acidic residues" evidence="8">
    <location>
        <begin position="225"/>
        <end position="235"/>
    </location>
</feature>
<name>A0A835YBN8_9CHLO</name>
<reference evidence="9" key="1">
    <citation type="journal article" date="2020" name="bioRxiv">
        <title>Comparative genomics of Chlamydomonas.</title>
        <authorList>
            <person name="Craig R.J."/>
            <person name="Hasan A.R."/>
            <person name="Ness R.W."/>
            <person name="Keightley P.D."/>
        </authorList>
    </citation>
    <scope>NUCLEOTIDE SEQUENCE</scope>
    <source>
        <strain evidence="9">CCAP 11/70</strain>
    </source>
</reference>
<evidence type="ECO:0000313" key="9">
    <source>
        <dbReference type="EMBL" id="KAG2499980.1"/>
    </source>
</evidence>
<evidence type="ECO:0000256" key="6">
    <source>
        <dbReference type="ARBA" id="ARBA00023242"/>
    </source>
</evidence>
<comment type="similarity">
    <text evidence="2 7">Belongs to the PRP38 family.</text>
</comment>
<feature type="region of interest" description="Disordered" evidence="8">
    <location>
        <begin position="153"/>
        <end position="176"/>
    </location>
</feature>
<keyword evidence="3 7" id="KW-0507">mRNA processing</keyword>
<proteinExistence type="inferred from homology"/>